<feature type="region of interest" description="Disordered" evidence="1">
    <location>
        <begin position="89"/>
        <end position="118"/>
    </location>
</feature>
<dbReference type="OrthoDB" id="10269271at2759"/>
<accession>A0A8X6PMB9</accession>
<dbReference type="EMBL" id="BMAW01022663">
    <property type="protein sequence ID" value="GFT78815.1"/>
    <property type="molecule type" value="Genomic_DNA"/>
</dbReference>
<dbReference type="AlphaFoldDB" id="A0A8X6PMB9"/>
<sequence length="213" mass="24266">MTFVLRLRNRYGFISQSAHFSESFRAFEVTLRAIPIVEMSISIFYYYCTPSSKLLQGTFGNSEREHWKLRATTQYALLQCGVDIKTVRKSSSLSDPGTKEEKCGQSFCGTHPLSPPEEKTQKRSSFALARGSSGVLFLVSGQGRDPHRVTGGDLLRRMTRFWVRRSQLLDAPRWPEMMRLFVSTHLLNPLLVTSFKNGFVTQSDFKINLISIN</sequence>
<protein>
    <submittedName>
        <fullName evidence="2">Uncharacterized protein</fullName>
    </submittedName>
</protein>
<evidence type="ECO:0000313" key="2">
    <source>
        <dbReference type="EMBL" id="GFT78815.1"/>
    </source>
</evidence>
<comment type="caution">
    <text evidence="2">The sequence shown here is derived from an EMBL/GenBank/DDBJ whole genome shotgun (WGS) entry which is preliminary data.</text>
</comment>
<dbReference type="Proteomes" id="UP000887013">
    <property type="component" value="Unassembled WGS sequence"/>
</dbReference>
<evidence type="ECO:0000256" key="1">
    <source>
        <dbReference type="SAM" id="MobiDB-lite"/>
    </source>
</evidence>
<organism evidence="2 3">
    <name type="scientific">Nephila pilipes</name>
    <name type="common">Giant wood spider</name>
    <name type="synonym">Nephila maculata</name>
    <dbReference type="NCBI Taxonomy" id="299642"/>
    <lineage>
        <taxon>Eukaryota</taxon>
        <taxon>Metazoa</taxon>
        <taxon>Ecdysozoa</taxon>
        <taxon>Arthropoda</taxon>
        <taxon>Chelicerata</taxon>
        <taxon>Arachnida</taxon>
        <taxon>Araneae</taxon>
        <taxon>Araneomorphae</taxon>
        <taxon>Entelegynae</taxon>
        <taxon>Araneoidea</taxon>
        <taxon>Nephilidae</taxon>
        <taxon>Nephila</taxon>
    </lineage>
</organism>
<keyword evidence="3" id="KW-1185">Reference proteome</keyword>
<name>A0A8X6PMB9_NEPPI</name>
<reference evidence="2" key="1">
    <citation type="submission" date="2020-08" db="EMBL/GenBank/DDBJ databases">
        <title>Multicomponent nature underlies the extraordinary mechanical properties of spider dragline silk.</title>
        <authorList>
            <person name="Kono N."/>
            <person name="Nakamura H."/>
            <person name="Mori M."/>
            <person name="Yoshida Y."/>
            <person name="Ohtoshi R."/>
            <person name="Malay A.D."/>
            <person name="Moran D.A.P."/>
            <person name="Tomita M."/>
            <person name="Numata K."/>
            <person name="Arakawa K."/>
        </authorList>
    </citation>
    <scope>NUCLEOTIDE SEQUENCE</scope>
</reference>
<proteinExistence type="predicted"/>
<gene>
    <name evidence="2" type="ORF">NPIL_564131</name>
</gene>
<evidence type="ECO:0000313" key="3">
    <source>
        <dbReference type="Proteomes" id="UP000887013"/>
    </source>
</evidence>